<sequence length="454" mass="49750">MAVQHRILTLKFVVIGLSQPVTRIVDVSASLRMAELHGLILPLFAWEDSASHRFIDHPIDGPRFGDDEYAGYARSATRRRVWEMEHWCRDADGHVSECEWTSTVGAAFDSLPFGSSAVLYYEYGSTQCPEWRYGEPCLARQLDIADGRHRHGWTIAISVDAVRSARRAEPAALLRGTGRAPLVEAGGPAAYEEMLGVLTDPMHAKRPELCSWIEDRIGVWATSQPLARADFDVEATRVLIASTRRGASDHRDPSPFRALLARTERWHPAHRIELLSAAQRAGVASGGLPDRSQAAAFTSAVAARLAALSSTRTESAPIAAESALVTSDPLSASFDDVLRRLRFAYRRSGVLLRSRAGDEALVDPRVLLDRYAARYWALPSDTDLAIAIALAVAEGLPDDELPARVEHVAGLRPGSIDRADIDPSVRYLATCGGASRQPLEGRDRAALARLVLRW</sequence>
<evidence type="ECO:0000313" key="2">
    <source>
        <dbReference type="EMBL" id="TYL53784.1"/>
    </source>
</evidence>
<feature type="domain" description="Plasmid pRiA4b Orf3-like" evidence="1">
    <location>
        <begin position="152"/>
        <end position="216"/>
    </location>
</feature>
<dbReference type="SUPFAM" id="SSF159941">
    <property type="entry name" value="MM3350-like"/>
    <property type="match status" value="1"/>
</dbReference>
<dbReference type="EMBL" id="VSSB01000001">
    <property type="protein sequence ID" value="TYL53784.1"/>
    <property type="molecule type" value="Genomic_DNA"/>
</dbReference>
<accession>A0A5S4V448</accession>
<dbReference type="Gene3D" id="3.10.290.30">
    <property type="entry name" value="MM3350-like"/>
    <property type="match status" value="1"/>
</dbReference>
<dbReference type="Proteomes" id="UP000325243">
    <property type="component" value="Unassembled WGS sequence"/>
</dbReference>
<name>A0A5S4V448_9MICO</name>
<gene>
    <name evidence="2" type="ORF">FYC51_09125</name>
</gene>
<evidence type="ECO:0000259" key="1">
    <source>
        <dbReference type="Pfam" id="PF07929"/>
    </source>
</evidence>
<dbReference type="InterPro" id="IPR012912">
    <property type="entry name" value="Plasmid_pRiA4b_Orf3-like"/>
</dbReference>
<keyword evidence="3" id="KW-1185">Reference proteome</keyword>
<dbReference type="RefSeq" id="WP_148733250.1">
    <property type="nucleotide sequence ID" value="NZ_VSSB01000001.1"/>
</dbReference>
<reference evidence="2 3" key="1">
    <citation type="submission" date="2019-08" db="EMBL/GenBank/DDBJ databases">
        <authorList>
            <person name="Hu J."/>
        </authorList>
    </citation>
    <scope>NUCLEOTIDE SEQUENCE [LARGE SCALE GENOMIC DNA]</scope>
    <source>
        <strain evidence="2 3">NEAU-184</strain>
    </source>
</reference>
<protein>
    <submittedName>
        <fullName evidence="2">Plasmid pRiA4b ORF-3 family protein</fullName>
    </submittedName>
</protein>
<dbReference type="AlphaFoldDB" id="A0A5S4V448"/>
<dbReference type="InterPro" id="IPR024047">
    <property type="entry name" value="MM3350-like_sf"/>
</dbReference>
<dbReference type="Pfam" id="PF07929">
    <property type="entry name" value="PRiA4_ORF3"/>
    <property type="match status" value="1"/>
</dbReference>
<evidence type="ECO:0000313" key="3">
    <source>
        <dbReference type="Proteomes" id="UP000325243"/>
    </source>
</evidence>
<comment type="caution">
    <text evidence="2">The sequence shown here is derived from an EMBL/GenBank/DDBJ whole genome shotgun (WGS) entry which is preliminary data.</text>
</comment>
<proteinExistence type="predicted"/>
<organism evidence="2 3">
    <name type="scientific">Agromyces mariniharenae</name>
    <dbReference type="NCBI Taxonomy" id="2604423"/>
    <lineage>
        <taxon>Bacteria</taxon>
        <taxon>Bacillati</taxon>
        <taxon>Actinomycetota</taxon>
        <taxon>Actinomycetes</taxon>
        <taxon>Micrococcales</taxon>
        <taxon>Microbacteriaceae</taxon>
        <taxon>Agromyces</taxon>
    </lineage>
</organism>